<dbReference type="GO" id="GO:0015744">
    <property type="term" value="P:succinate transport"/>
    <property type="evidence" value="ECO:0007669"/>
    <property type="project" value="TreeGrafter"/>
</dbReference>
<dbReference type="InterPro" id="IPR050539">
    <property type="entry name" value="ThrE_Dicarb/AminoAcid_Exp"/>
</dbReference>
<keyword evidence="3" id="KW-0812">Transmembrane</keyword>
<protein>
    <submittedName>
        <fullName evidence="7">Membrane protein</fullName>
    </submittedName>
</protein>
<keyword evidence="5" id="KW-0472">Membrane</keyword>
<proteinExistence type="inferred from homology"/>
<evidence type="ECO:0000313" key="7">
    <source>
        <dbReference type="EMBL" id="GKH00885.1"/>
    </source>
</evidence>
<evidence type="ECO:0000256" key="6">
    <source>
        <dbReference type="ARBA" id="ARBA00034125"/>
    </source>
</evidence>
<accession>A0A413WS99</accession>
<comment type="similarity">
    <text evidence="6">Belongs to the ThrE exporter (TC 2.A.79) family.</text>
</comment>
<keyword evidence="4" id="KW-1133">Transmembrane helix</keyword>
<dbReference type="GO" id="GO:0022857">
    <property type="term" value="F:transmembrane transporter activity"/>
    <property type="evidence" value="ECO:0007669"/>
    <property type="project" value="InterPro"/>
</dbReference>
<comment type="caution">
    <text evidence="7">The sequence shown here is derived from an EMBL/GenBank/DDBJ whole genome shotgun (WGS) entry which is preliminary data.</text>
</comment>
<evidence type="ECO:0000256" key="4">
    <source>
        <dbReference type="ARBA" id="ARBA00022989"/>
    </source>
</evidence>
<dbReference type="RefSeq" id="WP_118077820.1">
    <property type="nucleotide sequence ID" value="NZ_BQNJ01000001.1"/>
</dbReference>
<evidence type="ECO:0000256" key="2">
    <source>
        <dbReference type="ARBA" id="ARBA00022475"/>
    </source>
</evidence>
<organism evidence="7 8">
    <name type="scientific">Hungatella hathewayi</name>
    <dbReference type="NCBI Taxonomy" id="154046"/>
    <lineage>
        <taxon>Bacteria</taxon>
        <taxon>Bacillati</taxon>
        <taxon>Bacillota</taxon>
        <taxon>Clostridia</taxon>
        <taxon>Lachnospirales</taxon>
        <taxon>Lachnospiraceae</taxon>
        <taxon>Hungatella</taxon>
    </lineage>
</organism>
<dbReference type="Pfam" id="PF06738">
    <property type="entry name" value="ThrE"/>
    <property type="match status" value="1"/>
</dbReference>
<reference evidence="7" key="1">
    <citation type="submission" date="2022-01" db="EMBL/GenBank/DDBJ databases">
        <title>Novel bile acid biosynthetic pathways are enriched in the microbiome of centenarians.</title>
        <authorList>
            <person name="Sato Y."/>
            <person name="Atarashi K."/>
            <person name="Plichta R.D."/>
            <person name="Arai Y."/>
            <person name="Sasajima S."/>
            <person name="Kearney M.S."/>
            <person name="Suda W."/>
            <person name="Takeshita K."/>
            <person name="Sasaki T."/>
            <person name="Okamoto S."/>
            <person name="Skelly N.A."/>
            <person name="Okamura Y."/>
            <person name="Vlamakis H."/>
            <person name="Li Y."/>
            <person name="Tanoue T."/>
            <person name="Takei H."/>
            <person name="Nittono H."/>
            <person name="Narushima S."/>
            <person name="Irie J."/>
            <person name="Itoh H."/>
            <person name="Moriya K."/>
            <person name="Sugiura Y."/>
            <person name="Suematsu M."/>
            <person name="Moritoki N."/>
            <person name="Shibata S."/>
            <person name="Littman R.D."/>
            <person name="Fischbach A.M."/>
            <person name="Uwamino Y."/>
            <person name="Inoue T."/>
            <person name="Honda A."/>
            <person name="Hattori M."/>
            <person name="Murai T."/>
            <person name="Xavier J.R."/>
            <person name="Hirose N."/>
            <person name="Honda K."/>
        </authorList>
    </citation>
    <scope>NUCLEOTIDE SEQUENCE</scope>
    <source>
        <strain evidence="7">CE91-St55</strain>
    </source>
</reference>
<dbReference type="Proteomes" id="UP001055091">
    <property type="component" value="Unassembled WGS sequence"/>
</dbReference>
<evidence type="ECO:0000256" key="1">
    <source>
        <dbReference type="ARBA" id="ARBA00004651"/>
    </source>
</evidence>
<dbReference type="AlphaFoldDB" id="A0A413WS99"/>
<gene>
    <name evidence="7" type="ORF">CE91St55_28660</name>
</gene>
<dbReference type="PANTHER" id="PTHR34390:SF2">
    <property type="entry name" value="SUCCINATE TRANSPORTER SUBUNIT YJJP-RELATED"/>
    <property type="match status" value="1"/>
</dbReference>
<sequence length="259" mass="27802">MNDKLLVETAVLAGEIMLVSGAEIYRVEDTINHILRKANRQISEAIVLSTGIFVTLNDPELEPITVIRRVSDRSTNLNKVYLVNNVSRQLCSGTMTVEAAYEELQSVRTVQQYRPWLKNIGVVCVSLFFALLLGGGSVECLAAAFAGGVSAGVIWISGKIRLNVFCQTSLGAFAIAVAVLMMKQWLFLDLNRDIVIIGCIMPLVPGVIFTTAIRDTLNGDYAAGLARIMEAVVVALAVAAGAGMGIALFNQVLGGAVIW</sequence>
<comment type="subcellular location">
    <subcellularLocation>
        <location evidence="1">Cell membrane</location>
        <topology evidence="1">Multi-pass membrane protein</topology>
    </subcellularLocation>
</comment>
<evidence type="ECO:0000256" key="5">
    <source>
        <dbReference type="ARBA" id="ARBA00023136"/>
    </source>
</evidence>
<dbReference type="InterPro" id="IPR010619">
    <property type="entry name" value="ThrE-like_N"/>
</dbReference>
<evidence type="ECO:0000256" key="3">
    <source>
        <dbReference type="ARBA" id="ARBA00022692"/>
    </source>
</evidence>
<keyword evidence="2" id="KW-1003">Cell membrane</keyword>
<evidence type="ECO:0000313" key="8">
    <source>
        <dbReference type="Proteomes" id="UP001055091"/>
    </source>
</evidence>
<name>A0A413WS99_9FIRM</name>
<dbReference type="EMBL" id="BQNJ01000001">
    <property type="protein sequence ID" value="GKH00885.1"/>
    <property type="molecule type" value="Genomic_DNA"/>
</dbReference>
<dbReference type="PANTHER" id="PTHR34390">
    <property type="entry name" value="UPF0442 PROTEIN YJJB-RELATED"/>
    <property type="match status" value="1"/>
</dbReference>
<dbReference type="GO" id="GO:0005886">
    <property type="term" value="C:plasma membrane"/>
    <property type="evidence" value="ECO:0007669"/>
    <property type="project" value="UniProtKB-SubCell"/>
</dbReference>